<dbReference type="InterPro" id="IPR010624">
    <property type="entry name" value="KaiC_dom"/>
</dbReference>
<dbReference type="OrthoDB" id="9783783at2"/>
<dbReference type="EC" id="2.7.11.1" evidence="1"/>
<evidence type="ECO:0000256" key="2">
    <source>
        <dbReference type="ARBA" id="ARBA00022553"/>
    </source>
</evidence>
<keyword evidence="9" id="KW-1185">Reference proteome</keyword>
<keyword evidence="4" id="KW-0677">Repeat</keyword>
<dbReference type="EMBL" id="CP019082">
    <property type="protein sequence ID" value="APW61958.1"/>
    <property type="molecule type" value="Genomic_DNA"/>
</dbReference>
<dbReference type="InterPro" id="IPR030665">
    <property type="entry name" value="KaiC"/>
</dbReference>
<dbReference type="PIRSF" id="PIRSF039117">
    <property type="entry name" value="KaiC"/>
    <property type="match status" value="1"/>
</dbReference>
<feature type="domain" description="KaiC" evidence="7">
    <location>
        <begin position="13"/>
        <end position="256"/>
    </location>
</feature>
<dbReference type="PANTHER" id="PTHR42926">
    <property type="match status" value="1"/>
</dbReference>
<evidence type="ECO:0000313" key="9">
    <source>
        <dbReference type="Proteomes" id="UP000186309"/>
    </source>
</evidence>
<dbReference type="GO" id="GO:0006355">
    <property type="term" value="P:regulation of DNA-templated transcription"/>
    <property type="evidence" value="ECO:0007669"/>
    <property type="project" value="InterPro"/>
</dbReference>
<dbReference type="GO" id="GO:0004674">
    <property type="term" value="F:protein serine/threonine kinase activity"/>
    <property type="evidence" value="ECO:0007669"/>
    <property type="project" value="UniProtKB-EC"/>
</dbReference>
<dbReference type="KEGG" id="pbor:BSF38_03490"/>
<dbReference type="Gene3D" id="3.40.50.300">
    <property type="entry name" value="P-loop containing nucleotide triphosphate hydrolases"/>
    <property type="match status" value="2"/>
</dbReference>
<dbReference type="SUPFAM" id="SSF52540">
    <property type="entry name" value="P-loop containing nucleoside triphosphate hydrolases"/>
    <property type="match status" value="2"/>
</dbReference>
<dbReference type="GO" id="GO:0042752">
    <property type="term" value="P:regulation of circadian rhythm"/>
    <property type="evidence" value="ECO:0007669"/>
    <property type="project" value="InterPro"/>
</dbReference>
<keyword evidence="3 8" id="KW-0808">Transferase</keyword>
<evidence type="ECO:0000256" key="4">
    <source>
        <dbReference type="ARBA" id="ARBA00022737"/>
    </source>
</evidence>
<dbReference type="STRING" id="1387353.BSF38_03490"/>
<keyword evidence="2" id="KW-0597">Phosphoprotein</keyword>
<dbReference type="InterPro" id="IPR013503">
    <property type="entry name" value="Circadian_KaiC_bact"/>
</dbReference>
<dbReference type="PANTHER" id="PTHR42926:SF1">
    <property type="entry name" value="CIRCADIAN CLOCK OSCILLATOR PROTEIN KAIC 1"/>
    <property type="match status" value="1"/>
</dbReference>
<dbReference type="GO" id="GO:0005524">
    <property type="term" value="F:ATP binding"/>
    <property type="evidence" value="ECO:0007669"/>
    <property type="project" value="InterPro"/>
</dbReference>
<dbReference type="GO" id="GO:0003677">
    <property type="term" value="F:DNA binding"/>
    <property type="evidence" value="ECO:0007669"/>
    <property type="project" value="InterPro"/>
</dbReference>
<evidence type="ECO:0000256" key="6">
    <source>
        <dbReference type="ARBA" id="ARBA00022801"/>
    </source>
</evidence>
<dbReference type="AlphaFoldDB" id="A0A1U7CSS1"/>
<dbReference type="InterPro" id="IPR014774">
    <property type="entry name" value="KaiC-like_dom"/>
</dbReference>
<proteinExistence type="predicted"/>
<dbReference type="InterPro" id="IPR051347">
    <property type="entry name" value="Circadian_clock_KaiC-rel"/>
</dbReference>
<evidence type="ECO:0000259" key="7">
    <source>
        <dbReference type="PROSITE" id="PS51146"/>
    </source>
</evidence>
<dbReference type="Pfam" id="PF06745">
    <property type="entry name" value="ATPase"/>
    <property type="match status" value="2"/>
</dbReference>
<dbReference type="NCBIfam" id="TIGR02655">
    <property type="entry name" value="circ_KaiC"/>
    <property type="match status" value="1"/>
</dbReference>
<feature type="domain" description="KaiC" evidence="7">
    <location>
        <begin position="257"/>
        <end position="489"/>
    </location>
</feature>
<dbReference type="PROSITE" id="PS51146">
    <property type="entry name" value="KAIC"/>
    <property type="match status" value="2"/>
</dbReference>
<dbReference type="InterPro" id="IPR027417">
    <property type="entry name" value="P-loop_NTPase"/>
</dbReference>
<dbReference type="RefSeq" id="WP_076347703.1">
    <property type="nucleotide sequence ID" value="NZ_CP019082.1"/>
</dbReference>
<organism evidence="8 9">
    <name type="scientific">Paludisphaera borealis</name>
    <dbReference type="NCBI Taxonomy" id="1387353"/>
    <lineage>
        <taxon>Bacteria</taxon>
        <taxon>Pseudomonadati</taxon>
        <taxon>Planctomycetota</taxon>
        <taxon>Planctomycetia</taxon>
        <taxon>Isosphaerales</taxon>
        <taxon>Isosphaeraceae</taxon>
        <taxon>Paludisphaera</taxon>
    </lineage>
</organism>
<dbReference type="CDD" id="cd19484">
    <property type="entry name" value="KaiC_C"/>
    <property type="match status" value="1"/>
</dbReference>
<dbReference type="InterPro" id="IPR047222">
    <property type="entry name" value="KaiC_C"/>
</dbReference>
<dbReference type="Proteomes" id="UP000186309">
    <property type="component" value="Chromosome"/>
</dbReference>
<gene>
    <name evidence="8" type="primary">kaiC_1</name>
    <name evidence="8" type="ORF">BSF38_03490</name>
</gene>
<evidence type="ECO:0000313" key="8">
    <source>
        <dbReference type="EMBL" id="APW61958.1"/>
    </source>
</evidence>
<name>A0A1U7CSS1_9BACT</name>
<evidence type="ECO:0000256" key="1">
    <source>
        <dbReference type="ARBA" id="ARBA00012513"/>
    </source>
</evidence>
<sequence length="511" mass="55940">MTRQTELNPPAFPKLATHIEGFDLIALGGLPEGRSTLLSGTSGSSKTVFAAQFLAAGIMRCGESGVFITFEEDPEDIRHNMIGFGWDIATWENEGRWAFVDASPQPGDPHITAGGYDLGALLARIEHGVKKVGARRVVLDSLGGVFAQLDDDATIRRELFRISKALRKLGVTSVITAERVEEHGPISRYGVEEFVSDNVVVLRNMLQEEVRRRTVEILKFRGANHQKGEWPFTIVPGHGVVVIPLSALELKQKSSDARISSGSPELDLMCGGGFFRDSIVLISGPTGTGKTLITTEFLAGGDKAGERCLLFAFEESREQLVRNASGWGVDFARMEAEGRLKVVCTYPEAAALEDHLIHLKREIEQFKPSRLAVDSLSALERVAPVKSFREFVIGLVSFVKHQEIPGLFTATTSSLLGGDSITETHLSTITDSIILLRYVEMHGDMRRGLTVLKMRGSRHDKQIREFTIDSQGMHIGQPFRELSGILSGNFRRFPINVGSGQGDGAQASDPD</sequence>
<reference evidence="9" key="1">
    <citation type="submission" date="2016-12" db="EMBL/GenBank/DDBJ databases">
        <title>Comparative genomics of four Isosphaeraceae planctomycetes: a common pool of plasmids and glycoside hydrolase genes.</title>
        <authorList>
            <person name="Ivanova A."/>
        </authorList>
    </citation>
    <scope>NUCLEOTIDE SEQUENCE [LARGE SCALE GENOMIC DNA]</scope>
    <source>
        <strain evidence="9">PX4</strain>
    </source>
</reference>
<dbReference type="NCBIfam" id="NF006799">
    <property type="entry name" value="PRK09302.1"/>
    <property type="match status" value="1"/>
</dbReference>
<evidence type="ECO:0000256" key="5">
    <source>
        <dbReference type="ARBA" id="ARBA00022777"/>
    </source>
</evidence>
<dbReference type="GO" id="GO:0016787">
    <property type="term" value="F:hydrolase activity"/>
    <property type="evidence" value="ECO:0007669"/>
    <property type="project" value="UniProtKB-KW"/>
</dbReference>
<accession>A0A1U7CSS1</accession>
<keyword evidence="6" id="KW-0378">Hydrolase</keyword>
<dbReference type="GO" id="GO:0000287">
    <property type="term" value="F:magnesium ion binding"/>
    <property type="evidence" value="ECO:0007669"/>
    <property type="project" value="InterPro"/>
</dbReference>
<evidence type="ECO:0000256" key="3">
    <source>
        <dbReference type="ARBA" id="ARBA00022679"/>
    </source>
</evidence>
<protein>
    <recommendedName>
        <fullName evidence="1">non-specific serine/threonine protein kinase</fullName>
        <ecNumber evidence="1">2.7.11.1</ecNumber>
    </recommendedName>
</protein>
<keyword evidence="5 8" id="KW-0418">Kinase</keyword>